<comment type="caution">
    <text evidence="3">The sequence shown here is derived from an EMBL/GenBank/DDBJ whole genome shotgun (WGS) entry which is preliminary data.</text>
</comment>
<evidence type="ECO:0000256" key="1">
    <source>
        <dbReference type="SAM" id="Phobius"/>
    </source>
</evidence>
<dbReference type="InterPro" id="IPR044023">
    <property type="entry name" value="Ig_7"/>
</dbReference>
<dbReference type="InterPro" id="IPR026341">
    <property type="entry name" value="T9SS_type_B"/>
</dbReference>
<name>A0A399RX74_9BACT</name>
<dbReference type="InterPro" id="IPR013783">
    <property type="entry name" value="Ig-like_fold"/>
</dbReference>
<dbReference type="Gene3D" id="2.60.40.10">
    <property type="entry name" value="Immunoglobulins"/>
    <property type="match status" value="4"/>
</dbReference>
<dbReference type="SUPFAM" id="SSF49299">
    <property type="entry name" value="PKD domain"/>
    <property type="match status" value="3"/>
</dbReference>
<feature type="transmembrane region" description="Helical" evidence="1">
    <location>
        <begin position="36"/>
        <end position="58"/>
    </location>
</feature>
<dbReference type="Proteomes" id="UP000266005">
    <property type="component" value="Unassembled WGS sequence"/>
</dbReference>
<dbReference type="PROSITE" id="PS50093">
    <property type="entry name" value="PKD"/>
    <property type="match status" value="2"/>
</dbReference>
<dbReference type="Gene3D" id="2.60.40.2700">
    <property type="match status" value="1"/>
</dbReference>
<reference evidence="4" key="1">
    <citation type="submission" date="2018-08" db="EMBL/GenBank/DDBJ databases">
        <title>Mucilaginibacter sp. MYSH2.</title>
        <authorList>
            <person name="Seo T."/>
        </authorList>
    </citation>
    <scope>NUCLEOTIDE SEQUENCE [LARGE SCALE GENOMIC DNA]</scope>
    <source>
        <strain evidence="4">KIRAN</strain>
    </source>
</reference>
<dbReference type="SMART" id="SM00089">
    <property type="entry name" value="PKD"/>
    <property type="match status" value="8"/>
</dbReference>
<dbReference type="Pfam" id="PF19081">
    <property type="entry name" value="Ig_7"/>
    <property type="match status" value="3"/>
</dbReference>
<feature type="domain" description="PKD" evidence="2">
    <location>
        <begin position="148"/>
        <end position="220"/>
    </location>
</feature>
<dbReference type="Pfam" id="PF13585">
    <property type="entry name" value="CHU_C"/>
    <property type="match status" value="1"/>
</dbReference>
<dbReference type="InterPro" id="IPR022409">
    <property type="entry name" value="PKD/Chitinase_dom"/>
</dbReference>
<organism evidence="3 4">
    <name type="scientific">Pontibacter oryzae</name>
    <dbReference type="NCBI Taxonomy" id="2304593"/>
    <lineage>
        <taxon>Bacteria</taxon>
        <taxon>Pseudomonadati</taxon>
        <taxon>Bacteroidota</taxon>
        <taxon>Cytophagia</taxon>
        <taxon>Cytophagales</taxon>
        <taxon>Hymenobacteraceae</taxon>
        <taxon>Pontibacter</taxon>
    </lineage>
</organism>
<dbReference type="NCBIfam" id="TIGR04131">
    <property type="entry name" value="Bac_Flav_CTERM"/>
    <property type="match status" value="1"/>
</dbReference>
<evidence type="ECO:0000313" key="4">
    <source>
        <dbReference type="Proteomes" id="UP000266005"/>
    </source>
</evidence>
<evidence type="ECO:0000313" key="3">
    <source>
        <dbReference type="EMBL" id="RIJ34387.1"/>
    </source>
</evidence>
<evidence type="ECO:0000259" key="2">
    <source>
        <dbReference type="PROSITE" id="PS50093"/>
    </source>
</evidence>
<gene>
    <name evidence="3" type="ORF">D1627_15835</name>
</gene>
<dbReference type="Pfam" id="PF00801">
    <property type="entry name" value="PKD"/>
    <property type="match status" value="1"/>
</dbReference>
<keyword evidence="1" id="KW-0812">Transmembrane</keyword>
<dbReference type="InterPro" id="IPR035986">
    <property type="entry name" value="PKD_dom_sf"/>
</dbReference>
<feature type="domain" description="PKD" evidence="2">
    <location>
        <begin position="466"/>
        <end position="510"/>
    </location>
</feature>
<sequence>MHYDRKHSYWLSTATRVYTLNLYYKEHLQPKDMRQLLPGLVCLLFLQLWSTFSSYVFAQTCPPTVSIAGAICTTGQVTLTASQAETYLWSTGQTTQSIEVKEAGTYSVTTTRADGCKGTSEVVTLNAGPDATVADPITYFTSCSYSGNSSTFELTIENASTTKETNTLYEINWGDGATTSLGNDFETATHIYKSAGSFRLTVTAYDNDGCSSTHEERVFIGSNPSLGLASRGNTNDCAPATFTFDILNTEGNSVQTVYTFQFDDGSAPITFTHANLPKTIEHTFTESSRSNPGSSFTLSATAVNPCGTTPATVGGIKISKGPIADFDMSKTLGCVNVPIKLTDKTISGFNANAGNTNAASTYMVNWEISPADGWEYTSGTFKTNSPMVKFTKPGTYTIQMTSTPTGVNTKCSSSATTKIIQINDDPKADFRLSSNGNCAPAVFTAANLSTGEDLKYVWQVTPAEGWQYANGTKASTKDAAFQFTKAGSYVISLSAINNCNTSLMDTTIVIKEKPQVQLPAAQVYCGPQSIRFTQANASHKPEYDAKSGTITKYKWTVNGPGSTQFTEGTDATSANPVVSFTDAGKYTIQVIATNECGDSEAAIQEITINALPQLQASSPKPTICIGESTTISITGADIYTWAPAPGLTAATGSTVTVQPETTTTYTVTGTNSQTGCKSTTNFTVVVNPLPEVKVSTNAAAICAGQGTAILTAVGADTYTWAPAEGLSATTGSEVSASPAKTTTYTVTGTNTETGCSSTATVTVVVNPLPAVDAGKDLTLCNSPVPTKLNASPAGGTWSGANVTADGTFTPPTATGVYELVYTYTDALGCSASDKLNITVTETPVADAGQDMVVCLNSGAFALTASPTGGIWSGSALVTAEGTFTPSATGTHTLTYTYGNGSCESTDQIQITVNALPEAPTVSAATLCPGFGTTLSVENPQGSIAWYNAATGGTLLGEGATFDTPTLQETTTYYVQTTIAGGCTSPRRAVTVTVRPATPAPIVTPVILCGPGQSATLVAEGNATTYVWYDTESRGTALFTGKAYKTETLSSSKTYYVQAITEGCLSPRTAVTVTVNPLITQNTIQAVAAICAGQAPALLTGSSPVGGDGKYTYMWESSIIGPDAGFAPIATATGKDLQPSTLNRTTWFRRTVNSATCSDVSAAIEVKVTPVISNNTISGEVIICENTAPDELIGSQPTGGNESYTFIWEMSTTGESNSFTEVPVSNNGQNYQPGKLSQTTWFRRKVKSGTCAEHVSQPVKITVYKPISGNSITNAQTVCAGTLPAVLEGSQPKGGNGDYTFTWEMSANGTDFERATGQNNGINYAPAALNTSTWFRRVVKGGPCGPNTSNAVEIKVNPVIANNTISADQLICSGQTPAALKGSVPSGGDERYTFRWLVSTTGANGNYTLAAGNNNSEDYTPAALTATAWYKREVLSGTCTSTSNIVEVTVVPLPTAPTVAPLTVCENTAATLTVTDAKGDFAWFTQAQGGTAVATGRSFETPALAQTTTYYVESINSNGCGSPVRASVTVTVEKNITENTLEAVQGILCAGQTPALLMGTTPKGGSGTYTYAWERSTESATTGFAPIAGATKATYQPGALSETTWFKRVVRSGSCAQSMSEAIEVSVVPVISANTISAAQTLCEGDTPENLEGSTPAGGDGKYIYLWESSTDGNMFAAAAGDNTKPNYQAPAPLSQNIWYRRVVRSGPCAQDISKPVKVTVQPAIRNNKLASTAQTICAGEAPKTIIATQPTGGNGTYTYIWEQSADGVNFSEAPGTHTNSSYAPQTLEKDAWFRRKVISGQCYSFSDAVKVTVNPGITANSISESQTICVDTTPALLSGSQPQGGTGSYTYAWEYSNTGANGNFKPVAQNGKGKDLQPGVLGTTTWFRRVVTSGECTHVSNLVEITVSPAIQKNTVMAPQTIYAGQIPAPLTGSTPVGGNDTYSYTWEQSADGVNFTAAPAPNNGKSYSPKALTKDTWFRRIVYSGGCESISNIIKITVTPAIGNNNIQADQVICFNNVPATLTGSAPKGGEGDYTFLWQQSTSGPGKGWTTADGKSNELYYTPQALTQDTWFRRIVISDINTDTSNAVMIQVKPAMSNNKISTSQTICYGTAPSALQGTLPNGGSGTYTYLWEMSTSSATSGWTTAPGDNQRQDYVSGPLTKTTWFRRVVTSESCTGLVSEAIKVTVTPLPEKPQVTGASICAGNSTTLTATGNGGKLEWFTSASGGTPVATGSSFKTPVLQFTTTYYVQQVSQSCASERHPVTVKVTEPQLNAGPDVTIVKGRSTQLSASGGVTYTWSPAEGMDNPNIANPTVTPEKTTVYKVTATTEGGCTFSDEVVVTVLPFVDIPNTFTPNQDGINDTWEIADIDKYTSCKVQVFNQWGNLVFSSEGYKQPWDGRQNGKPLPMATYYYIIKLDTSEKPLTGSVTIVK</sequence>
<protein>
    <submittedName>
        <fullName evidence="3">PKD domain-containing protein</fullName>
    </submittedName>
</protein>
<keyword evidence="1" id="KW-1133">Transmembrane helix</keyword>
<keyword evidence="1" id="KW-0472">Membrane</keyword>
<keyword evidence="4" id="KW-1185">Reference proteome</keyword>
<dbReference type="EMBL" id="QWGE01000005">
    <property type="protein sequence ID" value="RIJ34387.1"/>
    <property type="molecule type" value="Genomic_DNA"/>
</dbReference>
<dbReference type="CDD" id="cd00146">
    <property type="entry name" value="PKD"/>
    <property type="match status" value="1"/>
</dbReference>
<accession>A0A399RX74</accession>
<proteinExistence type="predicted"/>
<dbReference type="InterPro" id="IPR000601">
    <property type="entry name" value="PKD_dom"/>
</dbReference>